<dbReference type="GeneID" id="78295774"/>
<dbReference type="EMBL" id="JABAEW010000002">
    <property type="protein sequence ID" value="NMD85249.1"/>
    <property type="molecule type" value="Genomic_DNA"/>
</dbReference>
<evidence type="ECO:0000256" key="2">
    <source>
        <dbReference type="SAM" id="SignalP"/>
    </source>
</evidence>
<reference evidence="4 5" key="1">
    <citation type="submission" date="2018-04" db="EMBL/GenBank/DDBJ databases">
        <title>Genomic Encyclopedia of Type Strains, Phase IV (KMG-IV): sequencing the most valuable type-strain genomes for metagenomic binning, comparative biology and taxonomic classification.</title>
        <authorList>
            <person name="Goeker M."/>
        </authorList>
    </citation>
    <scope>NUCLEOTIDE SEQUENCE [LARGE SCALE GENOMIC DNA]</scope>
    <source>
        <strain evidence="4 5">DSM 14823</strain>
    </source>
</reference>
<feature type="signal peptide" evidence="2">
    <location>
        <begin position="1"/>
        <end position="24"/>
    </location>
</feature>
<keyword evidence="5" id="KW-1185">Reference proteome</keyword>
<feature type="region of interest" description="Disordered" evidence="1">
    <location>
        <begin position="298"/>
        <end position="329"/>
    </location>
</feature>
<evidence type="ECO:0000313" key="5">
    <source>
        <dbReference type="Proteomes" id="UP000245959"/>
    </source>
</evidence>
<proteinExistence type="predicted"/>
<dbReference type="AlphaFoldDB" id="A0A2U1AUI8"/>
<evidence type="ECO:0000256" key="1">
    <source>
        <dbReference type="SAM" id="MobiDB-lite"/>
    </source>
</evidence>
<name>A0A2U1AUI8_9BACT</name>
<comment type="caution">
    <text evidence="4">The sequence shown here is derived from an EMBL/GenBank/DDBJ whole genome shotgun (WGS) entry which is preliminary data.</text>
</comment>
<dbReference type="Proteomes" id="UP000576225">
    <property type="component" value="Unassembled WGS sequence"/>
</dbReference>
<evidence type="ECO:0000313" key="3">
    <source>
        <dbReference type="EMBL" id="NMD85249.1"/>
    </source>
</evidence>
<reference evidence="3 6" key="2">
    <citation type="submission" date="2020-04" db="EMBL/GenBank/DDBJ databases">
        <authorList>
            <person name="Hitch T.C.A."/>
            <person name="Wylensek D."/>
            <person name="Clavel T."/>
        </authorList>
    </citation>
    <scope>NUCLEOTIDE SEQUENCE [LARGE SCALE GENOMIC DNA]</scope>
    <source>
        <strain evidence="3 6">COR2-253-APC-1A</strain>
    </source>
</reference>
<evidence type="ECO:0000313" key="4">
    <source>
        <dbReference type="EMBL" id="PVY40060.1"/>
    </source>
</evidence>
<feature type="chain" id="PRO_5036052105" evidence="2">
    <location>
        <begin position="25"/>
        <end position="329"/>
    </location>
</feature>
<dbReference type="OrthoDB" id="188030at2"/>
<organism evidence="4 5">
    <name type="scientific">Victivallis vadensis</name>
    <dbReference type="NCBI Taxonomy" id="172901"/>
    <lineage>
        <taxon>Bacteria</taxon>
        <taxon>Pseudomonadati</taxon>
        <taxon>Lentisphaerota</taxon>
        <taxon>Lentisphaeria</taxon>
        <taxon>Victivallales</taxon>
        <taxon>Victivallaceae</taxon>
        <taxon>Victivallis</taxon>
    </lineage>
</organism>
<gene>
    <name evidence="4" type="ORF">C8D82_11859</name>
    <name evidence="3" type="ORF">HF882_01490</name>
</gene>
<dbReference type="Proteomes" id="UP000245959">
    <property type="component" value="Unassembled WGS sequence"/>
</dbReference>
<accession>A0A2U1AUI8</accession>
<sequence length="329" mass="36270">MISHTLLKLLLTPAALVCAAATFAQVAMDLSLNRTVYMQYEPIYAAVTLRNDSGRALAFGHDPKLQGFVLFEIRDSKNNLVPKRPGAEINTTGLLLRAGEIKRLVIPVSKYYNLDPLGTYRMFAYVSHAQLPAEYQSKETRFQVSPGVEVWSKSVGIPDLTGKGEEKSVERTYSIRSMTEGPDRFFYLVVEDNDKVYGVIRIGKRIGQEQFRAEVDMLSRIHLLMPVSPKVFHYLAFALDGTCIANQHWKTTGTIPTLVRDPANGMVTLAGGAVARVGIDFQDPNAGKLTATQLLNENGDPLENAAPLPQPPRSSGLLDLGKEVVNPNR</sequence>
<evidence type="ECO:0000313" key="6">
    <source>
        <dbReference type="Proteomes" id="UP000576225"/>
    </source>
</evidence>
<protein>
    <submittedName>
        <fullName evidence="4">Uncharacterized protein</fullName>
    </submittedName>
</protein>
<dbReference type="RefSeq" id="WP_116884480.1">
    <property type="nucleotide sequence ID" value="NZ_CABMMC010000095.1"/>
</dbReference>
<keyword evidence="2" id="KW-0732">Signal</keyword>
<dbReference type="EMBL" id="QEKH01000018">
    <property type="protein sequence ID" value="PVY40060.1"/>
    <property type="molecule type" value="Genomic_DNA"/>
</dbReference>